<evidence type="ECO:0000313" key="3">
    <source>
        <dbReference type="EMBL" id="MCL7714861.1"/>
    </source>
</evidence>
<keyword evidence="2" id="KW-1133">Transmembrane helix</keyword>
<proteinExistence type="predicted"/>
<evidence type="ECO:0000256" key="2">
    <source>
        <dbReference type="SAM" id="Phobius"/>
    </source>
</evidence>
<organism evidence="3 4">
    <name type="scientific">Stenotrophomonas mori</name>
    <dbReference type="NCBI Taxonomy" id="2871096"/>
    <lineage>
        <taxon>Bacteria</taxon>
        <taxon>Pseudomonadati</taxon>
        <taxon>Pseudomonadota</taxon>
        <taxon>Gammaproteobacteria</taxon>
        <taxon>Lysobacterales</taxon>
        <taxon>Lysobacteraceae</taxon>
        <taxon>Stenotrophomonas</taxon>
    </lineage>
</organism>
<dbReference type="EMBL" id="JAIKTS010000002">
    <property type="protein sequence ID" value="MCL7714861.1"/>
    <property type="molecule type" value="Genomic_DNA"/>
</dbReference>
<reference evidence="3 4" key="1">
    <citation type="submission" date="2021-08" db="EMBL/GenBank/DDBJ databases">
        <title>Novel members of of the genus Stenotrophomonas from differernt environment.</title>
        <authorList>
            <person name="Deng Y."/>
        </authorList>
    </citation>
    <scope>NUCLEOTIDE SEQUENCE [LARGE SCALE GENOMIC DNA]</scope>
    <source>
        <strain evidence="3 4">CPCC 101365</strain>
    </source>
</reference>
<comment type="caution">
    <text evidence="3">The sequence shown here is derived from an EMBL/GenBank/DDBJ whole genome shotgun (WGS) entry which is preliminary data.</text>
</comment>
<protein>
    <submittedName>
        <fullName evidence="3">Uncharacterized protein</fullName>
    </submittedName>
</protein>
<dbReference type="RefSeq" id="WP_250064167.1">
    <property type="nucleotide sequence ID" value="NZ_JAIKTS010000002.1"/>
</dbReference>
<gene>
    <name evidence="3" type="ORF">K5L01_09415</name>
</gene>
<sequence>MHWLFLALALGALVLAVTTTQAWLLLCSLLAAVALLLLWLKGLYAARVGGRLQAPPPALHPAEQDALRAQLRARTSSSHSPSLSEERSPP</sequence>
<feature type="transmembrane region" description="Helical" evidence="2">
    <location>
        <begin position="26"/>
        <end position="44"/>
    </location>
</feature>
<keyword evidence="4" id="KW-1185">Reference proteome</keyword>
<feature type="region of interest" description="Disordered" evidence="1">
    <location>
        <begin position="69"/>
        <end position="90"/>
    </location>
</feature>
<evidence type="ECO:0000256" key="1">
    <source>
        <dbReference type="SAM" id="MobiDB-lite"/>
    </source>
</evidence>
<evidence type="ECO:0000313" key="4">
    <source>
        <dbReference type="Proteomes" id="UP001431235"/>
    </source>
</evidence>
<keyword evidence="2" id="KW-0472">Membrane</keyword>
<keyword evidence="2" id="KW-0812">Transmembrane</keyword>
<name>A0ABT0SIC7_9GAMM</name>
<dbReference type="Proteomes" id="UP001431235">
    <property type="component" value="Unassembled WGS sequence"/>
</dbReference>
<accession>A0ABT0SIC7</accession>